<proteinExistence type="predicted"/>
<gene>
    <name evidence="1" type="ORF">BSTOLATCC_MIC14590</name>
</gene>
<comment type="caution">
    <text evidence="1">The sequence shown here is derived from an EMBL/GenBank/DDBJ whole genome shotgun (WGS) entry which is preliminary data.</text>
</comment>
<evidence type="ECO:0000313" key="1">
    <source>
        <dbReference type="EMBL" id="CAG9315845.1"/>
    </source>
</evidence>
<sequence>MDALLSDNQSLDENENRIEPLNIYYPGGQKIYSYNVDLRIKTEKRVLEPNLLISCVSPIDSHILFCIGYIKSMIKVWGISFVFDYSEGKTSLMSHNAPVYITNCTFFNKEIFTFGGFEVVSPKYATKYDFKTNEWRSLANLPKLSDFCNSIEFKGKILVAGRSHRWLCVYDPAIDSYSLVYGFHRTHKILMKVDNRVYVLETEGGLFESSLGDIYNWQNVSKDCCIGCNSFSYCLKLKSGIYFIVNEQELWEFDFKKKVTKSIALVS</sequence>
<dbReference type="Proteomes" id="UP001162131">
    <property type="component" value="Unassembled WGS sequence"/>
</dbReference>
<keyword evidence="2" id="KW-1185">Reference proteome</keyword>
<dbReference type="SUPFAM" id="SSF117281">
    <property type="entry name" value="Kelch motif"/>
    <property type="match status" value="1"/>
</dbReference>
<dbReference type="InterPro" id="IPR015915">
    <property type="entry name" value="Kelch-typ_b-propeller"/>
</dbReference>
<dbReference type="Gene3D" id="2.120.10.80">
    <property type="entry name" value="Kelch-type beta propeller"/>
    <property type="match status" value="1"/>
</dbReference>
<reference evidence="1" key="1">
    <citation type="submission" date="2021-09" db="EMBL/GenBank/DDBJ databases">
        <authorList>
            <consortium name="AG Swart"/>
            <person name="Singh M."/>
            <person name="Singh A."/>
            <person name="Seah K."/>
            <person name="Emmerich C."/>
        </authorList>
    </citation>
    <scope>NUCLEOTIDE SEQUENCE</scope>
    <source>
        <strain evidence="1">ATCC30299</strain>
    </source>
</reference>
<evidence type="ECO:0000313" key="2">
    <source>
        <dbReference type="Proteomes" id="UP001162131"/>
    </source>
</evidence>
<dbReference type="AlphaFoldDB" id="A0AAU9IM50"/>
<accession>A0AAU9IM50</accession>
<dbReference type="EMBL" id="CAJZBQ010000014">
    <property type="protein sequence ID" value="CAG9315845.1"/>
    <property type="molecule type" value="Genomic_DNA"/>
</dbReference>
<organism evidence="1 2">
    <name type="scientific">Blepharisma stoltei</name>
    <dbReference type="NCBI Taxonomy" id="1481888"/>
    <lineage>
        <taxon>Eukaryota</taxon>
        <taxon>Sar</taxon>
        <taxon>Alveolata</taxon>
        <taxon>Ciliophora</taxon>
        <taxon>Postciliodesmatophora</taxon>
        <taxon>Heterotrichea</taxon>
        <taxon>Heterotrichida</taxon>
        <taxon>Blepharismidae</taxon>
        <taxon>Blepharisma</taxon>
    </lineage>
</organism>
<name>A0AAU9IM50_9CILI</name>
<protein>
    <submittedName>
        <fullName evidence="1">Uncharacterized protein</fullName>
    </submittedName>
</protein>